<organism evidence="12 13">
    <name type="scientific">Agathobacter rectalis</name>
    <dbReference type="NCBI Taxonomy" id="39491"/>
    <lineage>
        <taxon>Bacteria</taxon>
        <taxon>Bacillati</taxon>
        <taxon>Bacillota</taxon>
        <taxon>Clostridia</taxon>
        <taxon>Lachnospirales</taxon>
        <taxon>Lachnospiraceae</taxon>
        <taxon>Agathobacter</taxon>
    </lineage>
</organism>
<dbReference type="InterPro" id="IPR003385">
    <property type="entry name" value="Glyco_hydro_77"/>
</dbReference>
<evidence type="ECO:0000256" key="7">
    <source>
        <dbReference type="ARBA" id="ARBA00023277"/>
    </source>
</evidence>
<gene>
    <name evidence="12" type="primary">malQ</name>
    <name evidence="12" type="ORF">PNE45_01395</name>
</gene>
<keyword evidence="7 10" id="KW-0119">Carbohydrate metabolism</keyword>
<evidence type="ECO:0000256" key="6">
    <source>
        <dbReference type="ARBA" id="ARBA00022679"/>
    </source>
</evidence>
<dbReference type="Pfam" id="PF02446">
    <property type="entry name" value="Glyco_hydro_77"/>
    <property type="match status" value="1"/>
</dbReference>
<evidence type="ECO:0000313" key="13">
    <source>
        <dbReference type="Proteomes" id="UP001212823"/>
    </source>
</evidence>
<dbReference type="NCBIfam" id="TIGR00217">
    <property type="entry name" value="malQ"/>
    <property type="match status" value="1"/>
</dbReference>
<keyword evidence="5 10" id="KW-0328">Glycosyltransferase</keyword>
<accession>A0AAP3Q067</accession>
<dbReference type="NCBIfam" id="NF011080">
    <property type="entry name" value="PRK14508.1-3"/>
    <property type="match status" value="1"/>
</dbReference>
<dbReference type="PANTHER" id="PTHR32438:SF5">
    <property type="entry name" value="4-ALPHA-GLUCANOTRANSFERASE DPE1, CHLOROPLASTIC_AMYLOPLASTIC"/>
    <property type="match status" value="1"/>
</dbReference>
<reference evidence="12" key="1">
    <citation type="submission" date="2023-01" db="EMBL/GenBank/DDBJ databases">
        <title>Human gut microbiome strain richness.</title>
        <authorList>
            <person name="Chen-Liaw A."/>
        </authorList>
    </citation>
    <scope>NUCLEOTIDE SEQUENCE</scope>
    <source>
        <strain evidence="12">1001283st1_D2_1001283B150209_150212</strain>
    </source>
</reference>
<name>A0AAP3Q067_9FIRM</name>
<dbReference type="SUPFAM" id="SSF51445">
    <property type="entry name" value="(Trans)glycosidases"/>
    <property type="match status" value="1"/>
</dbReference>
<dbReference type="EMBL" id="JAQLYE010000002">
    <property type="protein sequence ID" value="MDB8016690.1"/>
    <property type="molecule type" value="Genomic_DNA"/>
</dbReference>
<evidence type="ECO:0000313" key="12">
    <source>
        <dbReference type="EMBL" id="MDB8016690.1"/>
    </source>
</evidence>
<dbReference type="RefSeq" id="WP_306767308.1">
    <property type="nucleotide sequence ID" value="NZ_JADPAO010000002.1"/>
</dbReference>
<evidence type="ECO:0000256" key="2">
    <source>
        <dbReference type="ARBA" id="ARBA00005684"/>
    </source>
</evidence>
<feature type="region of interest" description="Disordered" evidence="11">
    <location>
        <begin position="513"/>
        <end position="545"/>
    </location>
</feature>
<dbReference type="EC" id="2.4.1.25" evidence="3 10"/>
<dbReference type="AlphaFoldDB" id="A0AAP3Q067"/>
<evidence type="ECO:0000256" key="4">
    <source>
        <dbReference type="ARBA" id="ARBA00020295"/>
    </source>
</evidence>
<evidence type="ECO:0000256" key="5">
    <source>
        <dbReference type="ARBA" id="ARBA00022676"/>
    </source>
</evidence>
<dbReference type="PANTHER" id="PTHR32438">
    <property type="entry name" value="4-ALPHA-GLUCANOTRANSFERASE DPE1, CHLOROPLASTIC/AMYLOPLASTIC"/>
    <property type="match status" value="1"/>
</dbReference>
<comment type="similarity">
    <text evidence="2 10">Belongs to the disproportionating enzyme family.</text>
</comment>
<evidence type="ECO:0000256" key="1">
    <source>
        <dbReference type="ARBA" id="ARBA00000439"/>
    </source>
</evidence>
<comment type="catalytic activity">
    <reaction evidence="1 10">
        <text>Transfers a segment of a (1-&gt;4)-alpha-D-glucan to a new position in an acceptor, which may be glucose or a (1-&gt;4)-alpha-D-glucan.</text>
        <dbReference type="EC" id="2.4.1.25"/>
    </reaction>
</comment>
<evidence type="ECO:0000256" key="3">
    <source>
        <dbReference type="ARBA" id="ARBA00012560"/>
    </source>
</evidence>
<dbReference type="GO" id="GO:0004134">
    <property type="term" value="F:4-alpha-glucanotransferase activity"/>
    <property type="evidence" value="ECO:0007669"/>
    <property type="project" value="UniProtKB-EC"/>
</dbReference>
<dbReference type="GO" id="GO:0005975">
    <property type="term" value="P:carbohydrate metabolic process"/>
    <property type="evidence" value="ECO:0007669"/>
    <property type="project" value="InterPro"/>
</dbReference>
<evidence type="ECO:0000256" key="10">
    <source>
        <dbReference type="RuleBase" id="RU361207"/>
    </source>
</evidence>
<dbReference type="InterPro" id="IPR017853">
    <property type="entry name" value="GH"/>
</dbReference>
<proteinExistence type="inferred from homology"/>
<evidence type="ECO:0000256" key="9">
    <source>
        <dbReference type="ARBA" id="ARBA00031501"/>
    </source>
</evidence>
<feature type="compositionally biased region" description="Basic and acidic residues" evidence="11">
    <location>
        <begin position="513"/>
        <end position="529"/>
    </location>
</feature>
<dbReference type="Proteomes" id="UP001212823">
    <property type="component" value="Unassembled WGS sequence"/>
</dbReference>
<evidence type="ECO:0000256" key="8">
    <source>
        <dbReference type="ARBA" id="ARBA00031423"/>
    </source>
</evidence>
<sequence length="545" mass="62407">MLKYRLTRPNNEYTTKGRKNNMRTSGVLMPISSLPSQYGIGTMGKEARRFVDFLEKGGQTYWQILPICPTSYGDSPYQSFSSFAGNPYFIDLELLCKDKLLTKKECESYKWGKKPQYVDYGIMYVNRYALLRKAYERFSKKTPADYEAFCSKEAEWLDEYTLFMALKDANGGVAWSEWDDALKFRKPEAIAEAKEKYAEDIAFYKMLQYLFFKQWTALKAYANEKGIRIIGDVPIYVAMDSADVWANPTQFYLDKDLNPIEVAGCPPDAFSADGQLWGNPLFRWDVMKKDDYSWWTKRISAMAKLYDIVRIDHFRGFDSFYAIPAKDDTAKNGVWKDGPGMDLFNVLEKKLGKLPIIVEDLGFLTPSVKKLLKDSGFPGMKVIQFAFDSREDSDYLPHNYPQHCVVYTGTHDNDTVMGWMKTAPKDCVRFAKDYLNLTKEEGYNWGMMRAAWSSVADMAIVPMQDLLGLDSKARINIPSTTGGNWQWRATPEQIDNKLAKKLHKCMQMYARLREEPEEASDKSDAKETADASTGKTAGCEKKAAK</sequence>
<comment type="caution">
    <text evidence="12">The sequence shown here is derived from an EMBL/GenBank/DDBJ whole genome shotgun (WGS) entry which is preliminary data.</text>
</comment>
<evidence type="ECO:0000256" key="11">
    <source>
        <dbReference type="SAM" id="MobiDB-lite"/>
    </source>
</evidence>
<keyword evidence="6 10" id="KW-0808">Transferase</keyword>
<dbReference type="Gene3D" id="3.20.20.80">
    <property type="entry name" value="Glycosidases"/>
    <property type="match status" value="1"/>
</dbReference>
<protein>
    <recommendedName>
        <fullName evidence="4 10">4-alpha-glucanotransferase</fullName>
        <ecNumber evidence="3 10">2.4.1.25</ecNumber>
    </recommendedName>
    <alternativeName>
        <fullName evidence="8 10">Amylomaltase</fullName>
    </alternativeName>
    <alternativeName>
        <fullName evidence="9 10">Disproportionating enzyme</fullName>
    </alternativeName>
</protein>